<dbReference type="GO" id="GO:0008237">
    <property type="term" value="F:metallopeptidase activity"/>
    <property type="evidence" value="ECO:0007669"/>
    <property type="project" value="UniProtKB-KW"/>
</dbReference>
<keyword evidence="2" id="KW-0645">Protease</keyword>
<evidence type="ECO:0000313" key="3">
    <source>
        <dbReference type="Proteomes" id="UP001623591"/>
    </source>
</evidence>
<keyword evidence="2" id="KW-0482">Metalloprotease</keyword>
<dbReference type="Pfam" id="PF10086">
    <property type="entry name" value="YhfC"/>
    <property type="match status" value="1"/>
</dbReference>
<feature type="transmembrane region" description="Helical" evidence="1">
    <location>
        <begin position="73"/>
        <end position="90"/>
    </location>
</feature>
<feature type="transmembrane region" description="Helical" evidence="1">
    <location>
        <begin position="229"/>
        <end position="250"/>
    </location>
</feature>
<dbReference type="PIRSF" id="PIRSF033101">
    <property type="entry name" value="UCP033101"/>
    <property type="match status" value="1"/>
</dbReference>
<feature type="transmembrane region" description="Helical" evidence="1">
    <location>
        <begin position="204"/>
        <end position="223"/>
    </location>
</feature>
<keyword evidence="3" id="KW-1185">Reference proteome</keyword>
<feature type="transmembrane region" description="Helical" evidence="1">
    <location>
        <begin position="34"/>
        <end position="53"/>
    </location>
</feature>
<feature type="transmembrane region" description="Helical" evidence="1">
    <location>
        <begin position="111"/>
        <end position="131"/>
    </location>
</feature>
<organism evidence="2 3">
    <name type="scientific">Candidatus Clostridium stratigraminis</name>
    <dbReference type="NCBI Taxonomy" id="3381661"/>
    <lineage>
        <taxon>Bacteria</taxon>
        <taxon>Bacillati</taxon>
        <taxon>Bacillota</taxon>
        <taxon>Clostridia</taxon>
        <taxon>Eubacteriales</taxon>
        <taxon>Clostridiaceae</taxon>
        <taxon>Clostridium</taxon>
    </lineage>
</organism>
<name>A0ABW8T4N3_9CLOT</name>
<protein>
    <submittedName>
        <fullName evidence="2">YhfC family intramembrane metalloprotease</fullName>
    </submittedName>
</protein>
<keyword evidence="1" id="KW-0812">Transmembrane</keyword>
<dbReference type="InterPro" id="IPR011397">
    <property type="entry name" value="YhfC"/>
</dbReference>
<keyword evidence="2" id="KW-0378">Hydrolase</keyword>
<comment type="caution">
    <text evidence="2">The sequence shown here is derived from an EMBL/GenBank/DDBJ whole genome shotgun (WGS) entry which is preliminary data.</text>
</comment>
<evidence type="ECO:0000313" key="2">
    <source>
        <dbReference type="EMBL" id="MFL0246683.1"/>
    </source>
</evidence>
<feature type="transmembrane region" description="Helical" evidence="1">
    <location>
        <begin position="171"/>
        <end position="197"/>
    </location>
</feature>
<keyword evidence="1" id="KW-1133">Transmembrane helix</keyword>
<dbReference type="EMBL" id="JBJHZZ010000003">
    <property type="protein sequence ID" value="MFL0246683.1"/>
    <property type="molecule type" value="Genomic_DNA"/>
</dbReference>
<evidence type="ECO:0000256" key="1">
    <source>
        <dbReference type="SAM" id="Phobius"/>
    </source>
</evidence>
<keyword evidence="1" id="KW-0472">Membrane</keyword>
<gene>
    <name evidence="2" type="ORF">ACJDUG_06850</name>
</gene>
<sequence length="265" mass="29472">MVSNLSLAGMIFTLLVSFLLPIGLIIYAKKRYSAYFITIAMGALIFFVFALVLEQLFHFYVLKLNGTTRTLMGNTWIYAIYGGLAAGIFEETGRLIAFNFFSKKHWQWKDGFAYGIGHGGIEAILLAGLTASNNLIYSLTINKGNFSALIGSKLPIATAEQVKNALINTDWYLFFVSGLERCFAISIQIGLSILVLYAVKNRKYIYYIIAILLHALVDFPAVLAQRGILSIWVVEGVAFTSCIIGIYWVIKSKKIFKADNISISV</sequence>
<accession>A0ABW8T4N3</accession>
<proteinExistence type="predicted"/>
<reference evidence="2 3" key="1">
    <citation type="submission" date="2024-11" db="EMBL/GenBank/DDBJ databases">
        <authorList>
            <person name="Heng Y.C."/>
            <person name="Lim A.C.H."/>
            <person name="Lee J.K.Y."/>
            <person name="Kittelmann S."/>
        </authorList>
    </citation>
    <scope>NUCLEOTIDE SEQUENCE [LARGE SCALE GENOMIC DNA]</scope>
    <source>
        <strain evidence="2 3">WILCCON 0185</strain>
    </source>
</reference>
<feature type="transmembrane region" description="Helical" evidence="1">
    <location>
        <begin position="6"/>
        <end position="27"/>
    </location>
</feature>
<dbReference type="RefSeq" id="WP_406769158.1">
    <property type="nucleotide sequence ID" value="NZ_JBJHZZ010000003.1"/>
</dbReference>
<dbReference type="Proteomes" id="UP001623591">
    <property type="component" value="Unassembled WGS sequence"/>
</dbReference>